<dbReference type="PROSITE" id="PS50042">
    <property type="entry name" value="CNMP_BINDING_3"/>
    <property type="match status" value="1"/>
</dbReference>
<dbReference type="InterPro" id="IPR014710">
    <property type="entry name" value="RmlC-like_jellyroll"/>
</dbReference>
<evidence type="ECO:0000313" key="2">
    <source>
        <dbReference type="EMBL" id="WIT13608.1"/>
    </source>
</evidence>
<dbReference type="SUPFAM" id="SSF46785">
    <property type="entry name" value="Winged helix' DNA-binding domain"/>
    <property type="match status" value="1"/>
</dbReference>
<dbReference type="KEGG" id="pais:PFX98_08320"/>
<protein>
    <submittedName>
        <fullName evidence="2">Crp/Fnr family transcriptional regulator</fullName>
    </submittedName>
</protein>
<dbReference type="EMBL" id="CP116346">
    <property type="protein sequence ID" value="WIT13608.1"/>
    <property type="molecule type" value="Genomic_DNA"/>
</dbReference>
<dbReference type="RefSeq" id="WP_285234726.1">
    <property type="nucleotide sequence ID" value="NZ_CP116346.1"/>
</dbReference>
<sequence>MRASGGAELLRVLQGNFPQLAPDAAQLQALQRLLPVRRLAAGAGLFAQGQRTQAFYAVLQGEIGARLSAADGRVSVLEHVRAPRLFGLAAFVTGQPSNYEAVALRASRVLVFGPEAYRYAMDELPGFARALMREFALRYEGTLRLLEAARHRSAAERFELALAQLARERGAGQAPDDAGWLSFRATQTELAALANVSRQTVNQLLRAAAAAGRLRLAYGRLALRATSDIRADPASGSR</sequence>
<dbReference type="InterPro" id="IPR000595">
    <property type="entry name" value="cNMP-bd_dom"/>
</dbReference>
<name>A0AA95NJL3_9BURK</name>
<accession>A0AA95NJL3</accession>
<keyword evidence="3" id="KW-1185">Reference proteome</keyword>
<dbReference type="SMART" id="SM00100">
    <property type="entry name" value="cNMP"/>
    <property type="match status" value="1"/>
</dbReference>
<proteinExistence type="predicted"/>
<reference evidence="2" key="1">
    <citation type="submission" date="2023-01" db="EMBL/GenBank/DDBJ databases">
        <title>Whole genome sequence of Paucibacter sp. S2-9 isolated from pond sediment.</title>
        <authorList>
            <person name="Jung J.Y."/>
        </authorList>
    </citation>
    <scope>NUCLEOTIDE SEQUENCE</scope>
    <source>
        <strain evidence="2">S2-9</strain>
    </source>
</reference>
<dbReference type="Gene3D" id="2.60.120.10">
    <property type="entry name" value="Jelly Rolls"/>
    <property type="match status" value="1"/>
</dbReference>
<dbReference type="SUPFAM" id="SSF51206">
    <property type="entry name" value="cAMP-binding domain-like"/>
    <property type="match status" value="1"/>
</dbReference>
<dbReference type="Pfam" id="PF00027">
    <property type="entry name" value="cNMP_binding"/>
    <property type="match status" value="1"/>
</dbReference>
<organism evidence="2 3">
    <name type="scientific">Paucibacter sediminis</name>
    <dbReference type="NCBI Taxonomy" id="3019553"/>
    <lineage>
        <taxon>Bacteria</taxon>
        <taxon>Pseudomonadati</taxon>
        <taxon>Pseudomonadota</taxon>
        <taxon>Betaproteobacteria</taxon>
        <taxon>Burkholderiales</taxon>
        <taxon>Sphaerotilaceae</taxon>
        <taxon>Roseateles</taxon>
    </lineage>
</organism>
<dbReference type="AlphaFoldDB" id="A0AA95NJL3"/>
<evidence type="ECO:0000259" key="1">
    <source>
        <dbReference type="PROSITE" id="PS50042"/>
    </source>
</evidence>
<gene>
    <name evidence="2" type="ORF">PFX98_08320</name>
</gene>
<dbReference type="InterPro" id="IPR036390">
    <property type="entry name" value="WH_DNA-bd_sf"/>
</dbReference>
<dbReference type="CDD" id="cd00038">
    <property type="entry name" value="CAP_ED"/>
    <property type="match status" value="1"/>
</dbReference>
<dbReference type="Proteomes" id="UP001177769">
    <property type="component" value="Chromosome"/>
</dbReference>
<dbReference type="InterPro" id="IPR018490">
    <property type="entry name" value="cNMP-bd_dom_sf"/>
</dbReference>
<evidence type="ECO:0000313" key="3">
    <source>
        <dbReference type="Proteomes" id="UP001177769"/>
    </source>
</evidence>
<feature type="domain" description="Cyclic nucleotide-binding" evidence="1">
    <location>
        <begin position="23"/>
        <end position="138"/>
    </location>
</feature>